<evidence type="ECO:0000259" key="1">
    <source>
        <dbReference type="PROSITE" id="PS50893"/>
    </source>
</evidence>
<dbReference type="InterPro" id="IPR039421">
    <property type="entry name" value="Type_1_exporter"/>
</dbReference>
<gene>
    <name evidence="2" type="ORF">B1A_10714</name>
</gene>
<dbReference type="Gene3D" id="3.40.50.300">
    <property type="entry name" value="P-loop containing nucleotide triphosphate hydrolases"/>
    <property type="match status" value="1"/>
</dbReference>
<dbReference type="GO" id="GO:0005524">
    <property type="term" value="F:ATP binding"/>
    <property type="evidence" value="ECO:0007669"/>
    <property type="project" value="InterPro"/>
</dbReference>
<dbReference type="AlphaFoldDB" id="T1AMR6"/>
<accession>T1AMR6</accession>
<reference evidence="2" key="2">
    <citation type="journal article" date="2014" name="ISME J.">
        <title>Microbial stratification in low pH oxic and suboxic macroscopic growths along an acid mine drainage.</title>
        <authorList>
            <person name="Mendez-Garcia C."/>
            <person name="Mesa V."/>
            <person name="Sprenger R.R."/>
            <person name="Richter M."/>
            <person name="Diez M.S."/>
            <person name="Solano J."/>
            <person name="Bargiela R."/>
            <person name="Golyshina O.V."/>
            <person name="Manteca A."/>
            <person name="Ramos J.L."/>
            <person name="Gallego J.R."/>
            <person name="Llorente I."/>
            <person name="Martins Dos Santos V.A."/>
            <person name="Jensen O.N."/>
            <person name="Pelaez A.I."/>
            <person name="Sanchez J."/>
            <person name="Ferrer M."/>
        </authorList>
    </citation>
    <scope>NUCLEOTIDE SEQUENCE</scope>
</reference>
<sequence>VALVPQEITLLSGTILENIGFSESNFDIDEVKKAASIAYISDFIESLPEKYNTKVGERGITLSGGQRQRVAIARAIVAAPKILILDDATSSVDPETELEILKRIKTELSGITVIIVTHRQSALKFADRVLRVQDEVIEDVVDLSEDLKGITNGFNFAKEVEENGT</sequence>
<dbReference type="PROSITE" id="PS00211">
    <property type="entry name" value="ABC_TRANSPORTER_1"/>
    <property type="match status" value="1"/>
</dbReference>
<organism evidence="2">
    <name type="scientific">mine drainage metagenome</name>
    <dbReference type="NCBI Taxonomy" id="410659"/>
    <lineage>
        <taxon>unclassified sequences</taxon>
        <taxon>metagenomes</taxon>
        <taxon>ecological metagenomes</taxon>
    </lineage>
</organism>
<comment type="caution">
    <text evidence="2">The sequence shown here is derived from an EMBL/GenBank/DDBJ whole genome shotgun (WGS) entry which is preliminary data.</text>
</comment>
<dbReference type="GO" id="GO:0015421">
    <property type="term" value="F:ABC-type oligopeptide transporter activity"/>
    <property type="evidence" value="ECO:0007669"/>
    <property type="project" value="TreeGrafter"/>
</dbReference>
<dbReference type="InterPro" id="IPR027417">
    <property type="entry name" value="P-loop_NTPase"/>
</dbReference>
<evidence type="ECO:0000313" key="2">
    <source>
        <dbReference type="EMBL" id="EQD58647.1"/>
    </source>
</evidence>
<proteinExistence type="predicted"/>
<dbReference type="PANTHER" id="PTHR43394:SF1">
    <property type="entry name" value="ATP-BINDING CASSETTE SUB-FAMILY B MEMBER 10, MITOCHONDRIAL"/>
    <property type="match status" value="1"/>
</dbReference>
<dbReference type="Pfam" id="PF00005">
    <property type="entry name" value="ABC_tran"/>
    <property type="match status" value="1"/>
</dbReference>
<dbReference type="InterPro" id="IPR017871">
    <property type="entry name" value="ABC_transporter-like_CS"/>
</dbReference>
<reference evidence="2" key="1">
    <citation type="submission" date="2013-08" db="EMBL/GenBank/DDBJ databases">
        <authorList>
            <person name="Mendez C."/>
            <person name="Richter M."/>
            <person name="Ferrer M."/>
            <person name="Sanchez J."/>
        </authorList>
    </citation>
    <scope>NUCLEOTIDE SEQUENCE</scope>
</reference>
<dbReference type="EMBL" id="AUZX01007633">
    <property type="protein sequence ID" value="EQD58647.1"/>
    <property type="molecule type" value="Genomic_DNA"/>
</dbReference>
<feature type="non-terminal residue" evidence="2">
    <location>
        <position position="1"/>
    </location>
</feature>
<dbReference type="SUPFAM" id="SSF52540">
    <property type="entry name" value="P-loop containing nucleoside triphosphate hydrolases"/>
    <property type="match status" value="1"/>
</dbReference>
<dbReference type="PROSITE" id="PS50893">
    <property type="entry name" value="ABC_TRANSPORTER_2"/>
    <property type="match status" value="1"/>
</dbReference>
<feature type="domain" description="ABC transporter" evidence="1">
    <location>
        <begin position="1"/>
        <end position="159"/>
    </location>
</feature>
<dbReference type="InterPro" id="IPR003439">
    <property type="entry name" value="ABC_transporter-like_ATP-bd"/>
</dbReference>
<dbReference type="GO" id="GO:0016887">
    <property type="term" value="F:ATP hydrolysis activity"/>
    <property type="evidence" value="ECO:0007669"/>
    <property type="project" value="InterPro"/>
</dbReference>
<protein>
    <submittedName>
        <fullName evidence="2">ABC transporter-like domain protein</fullName>
    </submittedName>
</protein>
<dbReference type="PANTHER" id="PTHR43394">
    <property type="entry name" value="ATP-DEPENDENT PERMEASE MDL1, MITOCHONDRIAL"/>
    <property type="match status" value="1"/>
</dbReference>
<name>T1AMR6_9ZZZZ</name>